<dbReference type="GO" id="GO:0005739">
    <property type="term" value="C:mitochondrion"/>
    <property type="evidence" value="ECO:0007669"/>
    <property type="project" value="TreeGrafter"/>
</dbReference>
<keyword evidence="2 4" id="KW-0863">Zinc-finger</keyword>
<dbReference type="GO" id="GO:0008270">
    <property type="term" value="F:zinc ion binding"/>
    <property type="evidence" value="ECO:0007669"/>
    <property type="project" value="UniProtKB-KW"/>
</dbReference>
<feature type="region of interest" description="Disordered" evidence="5">
    <location>
        <begin position="731"/>
        <end position="764"/>
    </location>
</feature>
<dbReference type="PANTHER" id="PTHR47934:SF6">
    <property type="entry name" value="MITOCHONDRIAL GROUP I INTRON SPLICING FACTOR CCM1-RELATED"/>
    <property type="match status" value="1"/>
</dbReference>
<dbReference type="GO" id="GO:0003729">
    <property type="term" value="F:mRNA binding"/>
    <property type="evidence" value="ECO:0007669"/>
    <property type="project" value="TreeGrafter"/>
</dbReference>
<dbReference type="GO" id="GO:0006396">
    <property type="term" value="P:RNA processing"/>
    <property type="evidence" value="ECO:0007669"/>
    <property type="project" value="TreeGrafter"/>
</dbReference>
<feature type="region of interest" description="Disordered" evidence="5">
    <location>
        <begin position="1"/>
        <end position="37"/>
    </location>
</feature>
<feature type="compositionally biased region" description="Low complexity" evidence="5">
    <location>
        <begin position="11"/>
        <end position="35"/>
    </location>
</feature>
<feature type="domain" description="RanBP2-type" evidence="6">
    <location>
        <begin position="202"/>
        <end position="231"/>
    </location>
</feature>
<dbReference type="Gene3D" id="1.25.40.10">
    <property type="entry name" value="Tetratricopeptide repeat domain"/>
    <property type="match status" value="2"/>
</dbReference>
<proteinExistence type="predicted"/>
<dbReference type="InterPro" id="IPR001876">
    <property type="entry name" value="Znf_RanBP2"/>
</dbReference>
<sequence>MKYQISWSDDSNSGQGSVSRSSSTGESSENGTYGSADAKGRRYYDAFFDADAQQQHYNAAEGSASQFSVASNDDTVSTNLGAQSSQQYYDFDSASSSHENSGALLKNYAFLDNILHKNPKKMLMHYRLMYLSGAEPLHLISYRKKVLNRLLESCLIQRNFKFGKYIFEKYFILDRSVHDEEQFQATDQVKELFFNRDRNLLGWGPWQCAECGQHNQSTDARCTGCNLMRDELLLGKDYILQQKLNVSLEELNHHTSKESSHTRLVAEEISEEDYFPDLPPVKPNYDTFHHYANLCARMGNSDELLHLLDVMGSYRWNPSLGVYVALLRLYVESGNYDAFYESYNQFFNDNGIAPDLAALRLLSRVLRAERNVQDFETLLQQMLMNTVSQQKSSSKLEYDNEQVIPLSRFDMKYKDVGLDIVVLNDMLATYAAVGNVDRIMELLDKHVIKSHQHDTTAFQVEPTVNTFNYALLALAELSDGATFDRIYKELLEWSKRKEQLRPNSLTYNALIKLYMGIGATNHIKTLVMPHFRSSPDDRHETRVVPLTETWQLLLEAFYAEVKMMAHIISWMRHFEIPASDRYDIILSAALRHLESKYGTKATSNDMIVKEILVDAFRSYNYAAVPLNESTLVVMSKLLQLASNRQIVSPGLAKYWAHVLYRACTRSFEGRSSLLQQTTIDALFELANFNEHDREAWHEQLSSETVQFNEFCHAVADGYLRQFEHNYFDKEDASAGRGNKTNRAEYEDREVDTERMVHKSTAEMK</sequence>
<evidence type="ECO:0000256" key="3">
    <source>
        <dbReference type="ARBA" id="ARBA00022833"/>
    </source>
</evidence>
<organism evidence="7">
    <name type="scientific">Percolomonas cosmopolitus</name>
    <dbReference type="NCBI Taxonomy" id="63605"/>
    <lineage>
        <taxon>Eukaryota</taxon>
        <taxon>Discoba</taxon>
        <taxon>Heterolobosea</taxon>
        <taxon>Tetramitia</taxon>
        <taxon>Eutetramitia</taxon>
        <taxon>Percolomonadidae</taxon>
        <taxon>Percolomonas</taxon>
    </lineage>
</organism>
<protein>
    <recommendedName>
        <fullName evidence="6">RanBP2-type domain-containing protein</fullName>
    </recommendedName>
</protein>
<name>A0A7S1PGL8_9EUKA</name>
<evidence type="ECO:0000256" key="2">
    <source>
        <dbReference type="ARBA" id="ARBA00022771"/>
    </source>
</evidence>
<dbReference type="InterPro" id="IPR011990">
    <property type="entry name" value="TPR-like_helical_dom_sf"/>
</dbReference>
<keyword evidence="1" id="KW-0479">Metal-binding</keyword>
<dbReference type="Pfam" id="PF13812">
    <property type="entry name" value="PPR_3"/>
    <property type="match status" value="1"/>
</dbReference>
<keyword evidence="3" id="KW-0862">Zinc</keyword>
<evidence type="ECO:0000259" key="6">
    <source>
        <dbReference type="PROSITE" id="PS50199"/>
    </source>
</evidence>
<evidence type="ECO:0000313" key="7">
    <source>
        <dbReference type="EMBL" id="CAD9080696.1"/>
    </source>
</evidence>
<dbReference type="EMBL" id="HBGD01004725">
    <property type="protein sequence ID" value="CAD9080696.1"/>
    <property type="molecule type" value="Transcribed_RNA"/>
</dbReference>
<dbReference type="GO" id="GO:0007005">
    <property type="term" value="P:mitochondrion organization"/>
    <property type="evidence" value="ECO:0007669"/>
    <property type="project" value="TreeGrafter"/>
</dbReference>
<dbReference type="AlphaFoldDB" id="A0A7S1PGL8"/>
<evidence type="ECO:0000256" key="4">
    <source>
        <dbReference type="PROSITE-ProRule" id="PRU00322"/>
    </source>
</evidence>
<evidence type="ECO:0000256" key="5">
    <source>
        <dbReference type="SAM" id="MobiDB-lite"/>
    </source>
</evidence>
<dbReference type="PANTHER" id="PTHR47934">
    <property type="entry name" value="PENTATRICOPEPTIDE REPEAT-CONTAINING PROTEIN PET309, MITOCHONDRIAL"/>
    <property type="match status" value="1"/>
</dbReference>
<reference evidence="7" key="1">
    <citation type="submission" date="2021-01" db="EMBL/GenBank/DDBJ databases">
        <authorList>
            <person name="Corre E."/>
            <person name="Pelletier E."/>
            <person name="Niang G."/>
            <person name="Scheremetjew M."/>
            <person name="Finn R."/>
            <person name="Kale V."/>
            <person name="Holt S."/>
            <person name="Cochrane G."/>
            <person name="Meng A."/>
            <person name="Brown T."/>
            <person name="Cohen L."/>
        </authorList>
    </citation>
    <scope>NUCLEOTIDE SEQUENCE</scope>
    <source>
        <strain evidence="7">WS</strain>
    </source>
</reference>
<dbReference type="PROSITE" id="PS01358">
    <property type="entry name" value="ZF_RANBP2_1"/>
    <property type="match status" value="1"/>
</dbReference>
<accession>A0A7S1PGL8</accession>
<dbReference type="InterPro" id="IPR051114">
    <property type="entry name" value="Mito_RNA_Proc_CCM1"/>
</dbReference>
<dbReference type="InterPro" id="IPR002885">
    <property type="entry name" value="PPR_rpt"/>
</dbReference>
<feature type="compositionally biased region" description="Basic and acidic residues" evidence="5">
    <location>
        <begin position="741"/>
        <end position="764"/>
    </location>
</feature>
<feature type="compositionally biased region" description="Polar residues" evidence="5">
    <location>
        <begin position="1"/>
        <end position="10"/>
    </location>
</feature>
<evidence type="ECO:0000256" key="1">
    <source>
        <dbReference type="ARBA" id="ARBA00022723"/>
    </source>
</evidence>
<gene>
    <name evidence="7" type="ORF">PCOS0759_LOCUS3936</name>
</gene>
<dbReference type="PROSITE" id="PS50199">
    <property type="entry name" value="ZF_RANBP2_2"/>
    <property type="match status" value="1"/>
</dbReference>